<evidence type="ECO:0000313" key="3">
    <source>
        <dbReference type="Proteomes" id="UP000177501"/>
    </source>
</evidence>
<dbReference type="SUPFAM" id="SSF52972">
    <property type="entry name" value="ITPase-like"/>
    <property type="match status" value="1"/>
</dbReference>
<name>A0A1F8B5B0_9BACT</name>
<gene>
    <name evidence="2" type="ORF">A2955_04505</name>
</gene>
<dbReference type="InterPro" id="IPR002637">
    <property type="entry name" value="RdgB/HAM1"/>
</dbReference>
<sequence>MSKVILMATKNPHKKERFRYYLSELSLSVISFGDIDKEIEVVEDGKTPEENALKKAQSGFKATGIPTFGIDYWFYIKGIPDEKQPGPYVRRIFTGDGKERIEASDEEMLDYYTKLVEGLGGKTEGMWNSAIGLVVRSGKVYTEKFARKTLLTSVRSPRRTEGEPLNSIQIDPLTGKYFTDLSKKEWLRLQAEREKGYIEFFKSHLEDLS</sequence>
<dbReference type="STRING" id="1802514.A2955_04505"/>
<organism evidence="2 3">
    <name type="scientific">Candidatus Woesebacteria bacterium RIFCSPLOWO2_01_FULL_37_19</name>
    <dbReference type="NCBI Taxonomy" id="1802514"/>
    <lineage>
        <taxon>Bacteria</taxon>
        <taxon>Candidatus Woeseibacteriota</taxon>
    </lineage>
</organism>
<reference evidence="2 3" key="1">
    <citation type="journal article" date="2016" name="Nat. Commun.">
        <title>Thousands of microbial genomes shed light on interconnected biogeochemical processes in an aquifer system.</title>
        <authorList>
            <person name="Anantharaman K."/>
            <person name="Brown C.T."/>
            <person name="Hug L.A."/>
            <person name="Sharon I."/>
            <person name="Castelle C.J."/>
            <person name="Probst A.J."/>
            <person name="Thomas B.C."/>
            <person name="Singh A."/>
            <person name="Wilkins M.J."/>
            <person name="Karaoz U."/>
            <person name="Brodie E.L."/>
            <person name="Williams K.H."/>
            <person name="Hubbard S.S."/>
            <person name="Banfield J.F."/>
        </authorList>
    </citation>
    <scope>NUCLEOTIDE SEQUENCE [LARGE SCALE GENOMIC DNA]</scope>
</reference>
<dbReference type="Proteomes" id="UP000177501">
    <property type="component" value="Unassembled WGS sequence"/>
</dbReference>
<proteinExistence type="predicted"/>
<dbReference type="GO" id="GO:0047429">
    <property type="term" value="F:nucleoside triphosphate diphosphatase activity"/>
    <property type="evidence" value="ECO:0007669"/>
    <property type="project" value="InterPro"/>
</dbReference>
<dbReference type="Gene3D" id="3.90.950.10">
    <property type="match status" value="1"/>
</dbReference>
<dbReference type="EMBL" id="MGHA01000036">
    <property type="protein sequence ID" value="OGM59223.1"/>
    <property type="molecule type" value="Genomic_DNA"/>
</dbReference>
<accession>A0A1F8B5B0</accession>
<comment type="caution">
    <text evidence="2">The sequence shown here is derived from an EMBL/GenBank/DDBJ whole genome shotgun (WGS) entry which is preliminary data.</text>
</comment>
<dbReference type="GO" id="GO:0009143">
    <property type="term" value="P:nucleoside triphosphate catabolic process"/>
    <property type="evidence" value="ECO:0007669"/>
    <property type="project" value="InterPro"/>
</dbReference>
<dbReference type="Pfam" id="PF01725">
    <property type="entry name" value="Ham1p_like"/>
    <property type="match status" value="1"/>
</dbReference>
<dbReference type="AlphaFoldDB" id="A0A1F8B5B0"/>
<evidence type="ECO:0000256" key="1">
    <source>
        <dbReference type="ARBA" id="ARBA00022801"/>
    </source>
</evidence>
<protein>
    <recommendedName>
        <fullName evidence="4">Non-canonical purine NTP pyrophosphatase</fullName>
    </recommendedName>
</protein>
<dbReference type="InterPro" id="IPR029001">
    <property type="entry name" value="ITPase-like_fam"/>
</dbReference>
<evidence type="ECO:0000313" key="2">
    <source>
        <dbReference type="EMBL" id="OGM59223.1"/>
    </source>
</evidence>
<evidence type="ECO:0008006" key="4">
    <source>
        <dbReference type="Google" id="ProtNLM"/>
    </source>
</evidence>
<keyword evidence="1" id="KW-0378">Hydrolase</keyword>